<keyword evidence="1" id="KW-0732">Signal</keyword>
<dbReference type="EMBL" id="JAGFBS010000023">
    <property type="protein sequence ID" value="KAG6373124.1"/>
    <property type="molecule type" value="Genomic_DNA"/>
</dbReference>
<name>A0A8I2YJR1_9AGAM</name>
<gene>
    <name evidence="2" type="ORF">JVT61DRAFT_6727</name>
</gene>
<dbReference type="Proteomes" id="UP000683000">
    <property type="component" value="Unassembled WGS sequence"/>
</dbReference>
<protein>
    <submittedName>
        <fullName evidence="2">Uncharacterized protein</fullName>
    </submittedName>
</protein>
<evidence type="ECO:0000313" key="3">
    <source>
        <dbReference type="Proteomes" id="UP000683000"/>
    </source>
</evidence>
<sequence>MHSFFQFSNLLRFANLFLMQTCLFRRVGLHHLLALRLDRLSMFSMISELQQLATALALSQTKDPKVFVDLDFEWIKIKTETLYLDALRGGMRELINRTKDSFLLLSGGTAWPVPSRMPHVKDDLENVQRGYCFLEESPYREARYLFFLEAVERCRLGAFVRP</sequence>
<keyword evidence="3" id="KW-1185">Reference proteome</keyword>
<reference evidence="2" key="1">
    <citation type="submission" date="2021-03" db="EMBL/GenBank/DDBJ databases">
        <title>Evolutionary innovations through gain and loss of genes in the ectomycorrhizal Boletales.</title>
        <authorList>
            <person name="Wu G."/>
            <person name="Miyauchi S."/>
            <person name="Morin E."/>
            <person name="Yang Z.-L."/>
            <person name="Xu J."/>
            <person name="Martin F.M."/>
        </authorList>
    </citation>
    <scope>NUCLEOTIDE SEQUENCE</scope>
    <source>
        <strain evidence="2">BR01</strain>
    </source>
</reference>
<comment type="caution">
    <text evidence="2">The sequence shown here is derived from an EMBL/GenBank/DDBJ whole genome shotgun (WGS) entry which is preliminary data.</text>
</comment>
<proteinExistence type="predicted"/>
<evidence type="ECO:0000256" key="1">
    <source>
        <dbReference type="SAM" id="SignalP"/>
    </source>
</evidence>
<feature type="chain" id="PRO_5034202785" evidence="1">
    <location>
        <begin position="17"/>
        <end position="162"/>
    </location>
</feature>
<organism evidence="2 3">
    <name type="scientific">Boletus reticuloceps</name>
    <dbReference type="NCBI Taxonomy" id="495285"/>
    <lineage>
        <taxon>Eukaryota</taxon>
        <taxon>Fungi</taxon>
        <taxon>Dikarya</taxon>
        <taxon>Basidiomycota</taxon>
        <taxon>Agaricomycotina</taxon>
        <taxon>Agaricomycetes</taxon>
        <taxon>Agaricomycetidae</taxon>
        <taxon>Boletales</taxon>
        <taxon>Boletineae</taxon>
        <taxon>Boletaceae</taxon>
        <taxon>Boletoideae</taxon>
        <taxon>Boletus</taxon>
    </lineage>
</organism>
<evidence type="ECO:0000313" key="2">
    <source>
        <dbReference type="EMBL" id="KAG6373124.1"/>
    </source>
</evidence>
<accession>A0A8I2YJR1</accession>
<feature type="signal peptide" evidence="1">
    <location>
        <begin position="1"/>
        <end position="16"/>
    </location>
</feature>
<dbReference type="AlphaFoldDB" id="A0A8I2YJR1"/>